<feature type="domain" description="O-antigen ligase-related" evidence="6">
    <location>
        <begin position="234"/>
        <end position="361"/>
    </location>
</feature>
<accession>A0A1G7MUB8</accession>
<feature type="transmembrane region" description="Helical" evidence="5">
    <location>
        <begin position="272"/>
        <end position="294"/>
    </location>
</feature>
<keyword evidence="2 5" id="KW-0812">Transmembrane</keyword>
<feature type="transmembrane region" description="Helical" evidence="5">
    <location>
        <begin position="140"/>
        <end position="161"/>
    </location>
</feature>
<keyword evidence="8" id="KW-1185">Reference proteome</keyword>
<dbReference type="Pfam" id="PF04932">
    <property type="entry name" value="Wzy_C"/>
    <property type="match status" value="1"/>
</dbReference>
<dbReference type="PANTHER" id="PTHR37422">
    <property type="entry name" value="TEICHURONIC ACID BIOSYNTHESIS PROTEIN TUAE"/>
    <property type="match status" value="1"/>
</dbReference>
<dbReference type="EMBL" id="FNBT01000005">
    <property type="protein sequence ID" value="SDF65344.1"/>
    <property type="molecule type" value="Genomic_DNA"/>
</dbReference>
<feature type="transmembrane region" description="Helical" evidence="5">
    <location>
        <begin position="231"/>
        <end position="260"/>
    </location>
</feature>
<comment type="subcellular location">
    <subcellularLocation>
        <location evidence="1">Membrane</location>
        <topology evidence="1">Multi-pass membrane protein</topology>
    </subcellularLocation>
</comment>
<feature type="transmembrane region" description="Helical" evidence="5">
    <location>
        <begin position="110"/>
        <end position="128"/>
    </location>
</feature>
<dbReference type="STRING" id="1550231.SAMN05660662_2928"/>
<dbReference type="Proteomes" id="UP000199406">
    <property type="component" value="Unassembled WGS sequence"/>
</dbReference>
<feature type="transmembrane region" description="Helical" evidence="5">
    <location>
        <begin position="21"/>
        <end position="41"/>
    </location>
</feature>
<feature type="transmembrane region" description="Helical" evidence="5">
    <location>
        <begin position="387"/>
        <end position="405"/>
    </location>
</feature>
<evidence type="ECO:0000256" key="4">
    <source>
        <dbReference type="ARBA" id="ARBA00023136"/>
    </source>
</evidence>
<feature type="transmembrane region" description="Helical" evidence="5">
    <location>
        <begin position="353"/>
        <end position="375"/>
    </location>
</feature>
<keyword evidence="4 5" id="KW-0472">Membrane</keyword>
<evidence type="ECO:0000256" key="1">
    <source>
        <dbReference type="ARBA" id="ARBA00004141"/>
    </source>
</evidence>
<keyword evidence="3 5" id="KW-1133">Transmembrane helix</keyword>
<dbReference type="InterPro" id="IPR007016">
    <property type="entry name" value="O-antigen_ligase-rel_domated"/>
</dbReference>
<dbReference type="GO" id="GO:0016020">
    <property type="term" value="C:membrane"/>
    <property type="evidence" value="ECO:0007669"/>
    <property type="project" value="UniProtKB-SubCell"/>
</dbReference>
<dbReference type="PANTHER" id="PTHR37422:SF13">
    <property type="entry name" value="LIPOPOLYSACCHARIDE BIOSYNTHESIS PROTEIN PA4999-RELATED"/>
    <property type="match status" value="1"/>
</dbReference>
<evidence type="ECO:0000256" key="5">
    <source>
        <dbReference type="SAM" id="Phobius"/>
    </source>
</evidence>
<gene>
    <name evidence="7" type="ORF">SAMN05660662_2928</name>
</gene>
<protein>
    <submittedName>
        <fullName evidence="7">O-antigen ligase like membrane protein</fullName>
    </submittedName>
</protein>
<proteinExistence type="predicted"/>
<dbReference type="AlphaFoldDB" id="A0A1G7MUB8"/>
<evidence type="ECO:0000256" key="3">
    <source>
        <dbReference type="ARBA" id="ARBA00022989"/>
    </source>
</evidence>
<organism evidence="7 8">
    <name type="scientific">Blastococcus aurantiacus</name>
    <dbReference type="NCBI Taxonomy" id="1550231"/>
    <lineage>
        <taxon>Bacteria</taxon>
        <taxon>Bacillati</taxon>
        <taxon>Actinomycetota</taxon>
        <taxon>Actinomycetes</taxon>
        <taxon>Geodermatophilales</taxon>
        <taxon>Geodermatophilaceae</taxon>
        <taxon>Blastococcus</taxon>
    </lineage>
</organism>
<evidence type="ECO:0000256" key="2">
    <source>
        <dbReference type="ARBA" id="ARBA00022692"/>
    </source>
</evidence>
<evidence type="ECO:0000313" key="7">
    <source>
        <dbReference type="EMBL" id="SDF65344.1"/>
    </source>
</evidence>
<dbReference type="GO" id="GO:0016874">
    <property type="term" value="F:ligase activity"/>
    <property type="evidence" value="ECO:0007669"/>
    <property type="project" value="UniProtKB-KW"/>
</dbReference>
<feature type="transmembrane region" description="Helical" evidence="5">
    <location>
        <begin position="79"/>
        <end position="98"/>
    </location>
</feature>
<sequence length="461" mass="50069">MSQVRQFVARHARPSPDYLNAGNLIVVFICLLYILPARLVFPGMGGAGRPAVVAGLGLLLWWLLTRLHPTLIIRTVQPVRWVLLVLVITFLAAYIAGFDRGLLPLEARSADRYLLTLGSWLGVALIAADGLRNRKDVDRIIGALVGLSAFSAALGTLQFYGLDLSPYIQIPGLVYNRELVGLGLRGGPGFSRVYGTQQHYIEFGVVLAMVLPLAIHRAITATTTRSIRRRWIIVGILAAAVPFSVSRAGFLGLTIAFVALCSVWPRAFRMKAILVAVMALGLFRVINPGVLGTIRSAFLNYGNDPSIINRRADYAATSSYITDRPWFGRGLGSYVPEIYRVLDNQFLSSLLDVGLVGTVALTAVYLGTYALGRVVRKNATRTDDAHLGQALAASALVALVTSLTFDALAFPTFAGLLFLLFGLSGALWRIALMSPRVPSDRQEPLVAPAWKVLDDGLRKTE</sequence>
<keyword evidence="7" id="KW-0436">Ligase</keyword>
<name>A0A1G7MUB8_9ACTN</name>
<evidence type="ECO:0000313" key="8">
    <source>
        <dbReference type="Proteomes" id="UP000199406"/>
    </source>
</evidence>
<feature type="transmembrane region" description="Helical" evidence="5">
    <location>
        <begin position="199"/>
        <end position="219"/>
    </location>
</feature>
<feature type="transmembrane region" description="Helical" evidence="5">
    <location>
        <begin position="411"/>
        <end position="432"/>
    </location>
</feature>
<evidence type="ECO:0000259" key="6">
    <source>
        <dbReference type="Pfam" id="PF04932"/>
    </source>
</evidence>
<feature type="transmembrane region" description="Helical" evidence="5">
    <location>
        <begin position="47"/>
        <end position="67"/>
    </location>
</feature>
<dbReference type="InterPro" id="IPR051533">
    <property type="entry name" value="WaaL-like"/>
</dbReference>
<reference evidence="8" key="1">
    <citation type="submission" date="2016-10" db="EMBL/GenBank/DDBJ databases">
        <authorList>
            <person name="Varghese N."/>
            <person name="Submissions S."/>
        </authorList>
    </citation>
    <scope>NUCLEOTIDE SEQUENCE [LARGE SCALE GENOMIC DNA]</scope>
    <source>
        <strain evidence="8">DSM 44268</strain>
    </source>
</reference>